<name>A0A4Y1ZJ93_9BACL</name>
<dbReference type="EMBL" id="BEXB01000089">
    <property type="protein sequence ID" value="GAY79099.1"/>
    <property type="molecule type" value="Genomic_DNA"/>
</dbReference>
<evidence type="ECO:0000313" key="2">
    <source>
        <dbReference type="Proteomes" id="UP000319716"/>
    </source>
</evidence>
<protein>
    <recommendedName>
        <fullName evidence="3">Mobile element protein</fullName>
    </recommendedName>
</protein>
<dbReference type="AlphaFoldDB" id="A0A4Y1ZJ93"/>
<evidence type="ECO:0000313" key="1">
    <source>
        <dbReference type="EMBL" id="GAY79099.1"/>
    </source>
</evidence>
<comment type="caution">
    <text evidence="1">The sequence shown here is derived from an EMBL/GenBank/DDBJ whole genome shotgun (WGS) entry which is preliminary data.</text>
</comment>
<gene>
    <name evidence="1" type="ORF">NBRC111894_4653</name>
</gene>
<reference evidence="1 2" key="1">
    <citation type="submission" date="2017-11" db="EMBL/GenBank/DDBJ databases">
        <title>Draft Genome Sequence of Sporolactobacillus inulinus NBRC 111894 Isolated from Koso, a Japanese Sugar-Vegetable Fermented Beverage.</title>
        <authorList>
            <person name="Chiou T.Y."/>
            <person name="Oshima K."/>
            <person name="Suda W."/>
            <person name="Hattori M."/>
            <person name="Takahashi T."/>
        </authorList>
    </citation>
    <scope>NUCLEOTIDE SEQUENCE [LARGE SCALE GENOMIC DNA]</scope>
    <source>
        <strain evidence="1 2">NBRC111894</strain>
    </source>
</reference>
<organism evidence="1 2">
    <name type="scientific">Sporolactobacillus inulinus</name>
    <dbReference type="NCBI Taxonomy" id="2078"/>
    <lineage>
        <taxon>Bacteria</taxon>
        <taxon>Bacillati</taxon>
        <taxon>Bacillota</taxon>
        <taxon>Bacilli</taxon>
        <taxon>Bacillales</taxon>
        <taxon>Sporolactobacillaceae</taxon>
        <taxon>Sporolactobacillus</taxon>
    </lineage>
</organism>
<proteinExistence type="predicted"/>
<accession>A0A4Y1ZJ93</accession>
<sequence length="39" mass="4666">MKQDALFQYSEGWYNRSRIHSDLDYLTPQEAEDKFLKAA</sequence>
<evidence type="ECO:0008006" key="3">
    <source>
        <dbReference type="Google" id="ProtNLM"/>
    </source>
</evidence>
<dbReference type="Proteomes" id="UP000319716">
    <property type="component" value="Unassembled WGS sequence"/>
</dbReference>